<comment type="similarity">
    <text evidence="1 8 9">Belongs to the class-I aminoacyl-tRNA synthetase family.</text>
</comment>
<dbReference type="SMART" id="SM01016">
    <property type="entry name" value="Arg_tRNA_synt_N"/>
    <property type="match status" value="1"/>
</dbReference>
<protein>
    <recommendedName>
        <fullName evidence="8">Arginine--tRNA ligase</fullName>
        <ecNumber evidence="8">6.1.1.19</ecNumber>
    </recommendedName>
    <alternativeName>
        <fullName evidence="8">Arginyl-tRNA synthetase</fullName>
        <shortName evidence="8">ArgRS</shortName>
    </alternativeName>
</protein>
<dbReference type="InterPro" id="IPR009080">
    <property type="entry name" value="tRNAsynth_Ia_anticodon-bd"/>
</dbReference>
<dbReference type="Gene3D" id="3.30.1360.70">
    <property type="entry name" value="Arginyl tRNA synthetase N-terminal domain"/>
    <property type="match status" value="1"/>
</dbReference>
<dbReference type="SUPFAM" id="SSF47323">
    <property type="entry name" value="Anticodon-binding domain of a subclass of class I aminoacyl-tRNA synthetases"/>
    <property type="match status" value="1"/>
</dbReference>
<dbReference type="Proteomes" id="UP000034044">
    <property type="component" value="Unassembled WGS sequence"/>
</dbReference>
<dbReference type="NCBIfam" id="TIGR00456">
    <property type="entry name" value="argS"/>
    <property type="match status" value="1"/>
</dbReference>
<dbReference type="InterPro" id="IPR036695">
    <property type="entry name" value="Arg-tRNA-synth_N_sf"/>
</dbReference>
<reference evidence="12 13" key="1">
    <citation type="journal article" date="2015" name="Nature">
        <title>rRNA introns, odd ribosomes, and small enigmatic genomes across a large radiation of phyla.</title>
        <authorList>
            <person name="Brown C.T."/>
            <person name="Hug L.A."/>
            <person name="Thomas B.C."/>
            <person name="Sharon I."/>
            <person name="Castelle C.J."/>
            <person name="Singh A."/>
            <person name="Wilkins M.J."/>
            <person name="Williams K.H."/>
            <person name="Banfield J.F."/>
        </authorList>
    </citation>
    <scope>NUCLEOTIDE SEQUENCE [LARGE SCALE GENOMIC DNA]</scope>
</reference>
<dbReference type="AlphaFoldDB" id="A0A0G0FVG6"/>
<evidence type="ECO:0000313" key="12">
    <source>
        <dbReference type="EMBL" id="KKQ21862.1"/>
    </source>
</evidence>
<dbReference type="InterPro" id="IPR001278">
    <property type="entry name" value="Arg-tRNA-ligase"/>
</dbReference>
<dbReference type="SMART" id="SM00836">
    <property type="entry name" value="DALR_1"/>
    <property type="match status" value="1"/>
</dbReference>
<keyword evidence="3 8" id="KW-0547">Nucleotide-binding</keyword>
<dbReference type="Gene3D" id="3.40.50.620">
    <property type="entry name" value="HUPs"/>
    <property type="match status" value="1"/>
</dbReference>
<proteinExistence type="inferred from homology"/>
<evidence type="ECO:0000256" key="9">
    <source>
        <dbReference type="RuleBase" id="RU363038"/>
    </source>
</evidence>
<dbReference type="Pfam" id="PF00750">
    <property type="entry name" value="tRNA-synt_1d"/>
    <property type="match status" value="1"/>
</dbReference>
<comment type="subunit">
    <text evidence="8">Monomer.</text>
</comment>
<comment type="catalytic activity">
    <reaction evidence="7 8">
        <text>tRNA(Arg) + L-arginine + ATP = L-arginyl-tRNA(Arg) + AMP + diphosphate</text>
        <dbReference type="Rhea" id="RHEA:20301"/>
        <dbReference type="Rhea" id="RHEA-COMP:9658"/>
        <dbReference type="Rhea" id="RHEA-COMP:9673"/>
        <dbReference type="ChEBI" id="CHEBI:30616"/>
        <dbReference type="ChEBI" id="CHEBI:32682"/>
        <dbReference type="ChEBI" id="CHEBI:33019"/>
        <dbReference type="ChEBI" id="CHEBI:78442"/>
        <dbReference type="ChEBI" id="CHEBI:78513"/>
        <dbReference type="ChEBI" id="CHEBI:456215"/>
        <dbReference type="EC" id="6.1.1.19"/>
    </reaction>
</comment>
<dbReference type="Gene3D" id="1.10.730.10">
    <property type="entry name" value="Isoleucyl-tRNA Synthetase, Domain 1"/>
    <property type="match status" value="1"/>
</dbReference>
<evidence type="ECO:0000313" key="13">
    <source>
        <dbReference type="Proteomes" id="UP000034044"/>
    </source>
</evidence>
<feature type="domain" description="Arginyl tRNA synthetase N-terminal" evidence="11">
    <location>
        <begin position="4"/>
        <end position="96"/>
    </location>
</feature>
<evidence type="ECO:0000256" key="5">
    <source>
        <dbReference type="ARBA" id="ARBA00022917"/>
    </source>
</evidence>
<evidence type="ECO:0000256" key="7">
    <source>
        <dbReference type="ARBA" id="ARBA00049339"/>
    </source>
</evidence>
<dbReference type="GO" id="GO:0005737">
    <property type="term" value="C:cytoplasm"/>
    <property type="evidence" value="ECO:0007669"/>
    <property type="project" value="UniProtKB-SubCell"/>
</dbReference>
<keyword evidence="2 8" id="KW-0436">Ligase</keyword>
<keyword evidence="4 8" id="KW-0067">ATP-binding</keyword>
<comment type="subcellular location">
    <subcellularLocation>
        <location evidence="8">Cytoplasm</location>
    </subcellularLocation>
</comment>
<dbReference type="InterPro" id="IPR008909">
    <property type="entry name" value="DALR_anticod-bd"/>
</dbReference>
<dbReference type="Pfam" id="PF03485">
    <property type="entry name" value="Arg_tRNA_synt_N"/>
    <property type="match status" value="1"/>
</dbReference>
<evidence type="ECO:0000259" key="11">
    <source>
        <dbReference type="SMART" id="SM01016"/>
    </source>
</evidence>
<sequence>MIKSKIIDLLKKVVKEDIKIEIFVPENENFGHYSTNVALKLGMRKPEQSSMRKAHANKKNPMAIAEEIKNALSQVVAGDFFQKIEIAPPGFINFWLSEKTLQNELKEILKNKKNYGKLKPKNQNLKPIQIEFISANPTGPLTLANGRGGFFGDVLSNILEFSGYKIEREYYINDTGNQILTLGKSILANAGLLKWDENFYKGGYVKDWAKKHKLVVKKYKDEPLKVGKLAAKDFLKTIKKVLKEKTSINYDRWTSEDKNIHKKNYINKVLDIFERKNLVYDKDNATWLKTTDFGDDKDRVLVTSDGFPTYFLADAGHYLETKERGFGGKIAVWGPDHYGYVKRIQTAAEIIGFKNSEIIITQAVRLMSRGKEVKMSKRTGEFVTFEELIKEVGADAARFFFLMHSPETHMDFDIDLAKEHSMKNPVYYLQYAAVRAQGILRKSNVKGQMSNANLNLLNTPEDMNLMRILARFPEIIEEGAKNYSPQILARYSLDLARQFHNFYEKERIIPPSLKLRRASGEEKDLMAVRLELIKAAQIIFKNIFQLLGISMPKKM</sequence>
<evidence type="ECO:0000256" key="6">
    <source>
        <dbReference type="ARBA" id="ARBA00023146"/>
    </source>
</evidence>
<dbReference type="PATRIC" id="fig|1619010.3.peg.433"/>
<dbReference type="InterPro" id="IPR005148">
    <property type="entry name" value="Arg-tRNA-synth_N"/>
</dbReference>
<keyword evidence="8" id="KW-0963">Cytoplasm</keyword>
<organism evidence="12 13">
    <name type="scientific">Candidatus Wolfebacteria bacterium GW2011_GWC1_37_10</name>
    <dbReference type="NCBI Taxonomy" id="1619010"/>
    <lineage>
        <taxon>Bacteria</taxon>
        <taxon>Candidatus Wolfeibacteriota</taxon>
    </lineage>
</organism>
<keyword evidence="6 8" id="KW-0030">Aminoacyl-tRNA synthetase</keyword>
<dbReference type="InterPro" id="IPR035684">
    <property type="entry name" value="ArgRS_core"/>
</dbReference>
<dbReference type="GO" id="GO:0005524">
    <property type="term" value="F:ATP binding"/>
    <property type="evidence" value="ECO:0007669"/>
    <property type="project" value="UniProtKB-UniRule"/>
</dbReference>
<dbReference type="EMBL" id="LBSR01000012">
    <property type="protein sequence ID" value="KKQ21862.1"/>
    <property type="molecule type" value="Genomic_DNA"/>
</dbReference>
<name>A0A0G0FVG6_9BACT</name>
<dbReference type="HAMAP" id="MF_00123">
    <property type="entry name" value="Arg_tRNA_synth"/>
    <property type="match status" value="1"/>
</dbReference>
<evidence type="ECO:0000256" key="2">
    <source>
        <dbReference type="ARBA" id="ARBA00022598"/>
    </source>
</evidence>
<evidence type="ECO:0000256" key="3">
    <source>
        <dbReference type="ARBA" id="ARBA00022741"/>
    </source>
</evidence>
<dbReference type="PRINTS" id="PR01038">
    <property type="entry name" value="TRNASYNTHARG"/>
</dbReference>
<dbReference type="Pfam" id="PF05746">
    <property type="entry name" value="DALR_1"/>
    <property type="match status" value="1"/>
</dbReference>
<dbReference type="InterPro" id="IPR014729">
    <property type="entry name" value="Rossmann-like_a/b/a_fold"/>
</dbReference>
<feature type="domain" description="DALR anticodon binding" evidence="10">
    <location>
        <begin position="429"/>
        <end position="555"/>
    </location>
</feature>
<feature type="short sequence motif" description="'HIGH' region" evidence="8">
    <location>
        <begin position="135"/>
        <end position="145"/>
    </location>
</feature>
<gene>
    <name evidence="8" type="primary">argS</name>
    <name evidence="12" type="ORF">US36_C0012G0021</name>
</gene>
<dbReference type="PANTHER" id="PTHR11956">
    <property type="entry name" value="ARGINYL-TRNA SYNTHETASE"/>
    <property type="match status" value="1"/>
</dbReference>
<keyword evidence="5 8" id="KW-0648">Protein biosynthesis</keyword>
<evidence type="ECO:0000259" key="10">
    <source>
        <dbReference type="SMART" id="SM00836"/>
    </source>
</evidence>
<dbReference type="SUPFAM" id="SSF52374">
    <property type="entry name" value="Nucleotidylyl transferase"/>
    <property type="match status" value="1"/>
</dbReference>
<evidence type="ECO:0000256" key="4">
    <source>
        <dbReference type="ARBA" id="ARBA00022840"/>
    </source>
</evidence>
<dbReference type="EC" id="6.1.1.19" evidence="8"/>
<evidence type="ECO:0000256" key="8">
    <source>
        <dbReference type="HAMAP-Rule" id="MF_00123"/>
    </source>
</evidence>
<dbReference type="PANTHER" id="PTHR11956:SF5">
    <property type="entry name" value="ARGININE--TRNA LIGASE, CYTOPLASMIC"/>
    <property type="match status" value="1"/>
</dbReference>
<dbReference type="SUPFAM" id="SSF55190">
    <property type="entry name" value="Arginyl-tRNA synthetase (ArgRS), N-terminal 'additional' domain"/>
    <property type="match status" value="1"/>
</dbReference>
<evidence type="ECO:0000256" key="1">
    <source>
        <dbReference type="ARBA" id="ARBA00005594"/>
    </source>
</evidence>
<comment type="caution">
    <text evidence="12">The sequence shown here is derived from an EMBL/GenBank/DDBJ whole genome shotgun (WGS) entry which is preliminary data.</text>
</comment>
<dbReference type="GO" id="GO:0006420">
    <property type="term" value="P:arginyl-tRNA aminoacylation"/>
    <property type="evidence" value="ECO:0007669"/>
    <property type="project" value="UniProtKB-UniRule"/>
</dbReference>
<dbReference type="GO" id="GO:0004814">
    <property type="term" value="F:arginine-tRNA ligase activity"/>
    <property type="evidence" value="ECO:0007669"/>
    <property type="project" value="UniProtKB-UniRule"/>
</dbReference>
<accession>A0A0G0FVG6</accession>